<dbReference type="InParanoid" id="A0A3N7I5J9"/>
<organism evidence="1 2">
    <name type="scientific">Populus trichocarpa</name>
    <name type="common">Western balsam poplar</name>
    <name type="synonym">Populus balsamifera subsp. trichocarpa</name>
    <dbReference type="NCBI Taxonomy" id="3694"/>
    <lineage>
        <taxon>Eukaryota</taxon>
        <taxon>Viridiplantae</taxon>
        <taxon>Streptophyta</taxon>
        <taxon>Embryophyta</taxon>
        <taxon>Tracheophyta</taxon>
        <taxon>Spermatophyta</taxon>
        <taxon>Magnoliopsida</taxon>
        <taxon>eudicotyledons</taxon>
        <taxon>Gunneridae</taxon>
        <taxon>Pentapetalae</taxon>
        <taxon>rosids</taxon>
        <taxon>fabids</taxon>
        <taxon>Malpighiales</taxon>
        <taxon>Salicaceae</taxon>
        <taxon>Saliceae</taxon>
        <taxon>Populus</taxon>
    </lineage>
</organism>
<sequence>MKKVCCLRRTIRLKELYVPSAKIRRLGSFFGKIWTNLENLYFMDMMMIGALFRYYSPKYNYPRFDVLSSNYSVYSKL</sequence>
<evidence type="ECO:0000313" key="1">
    <source>
        <dbReference type="EMBL" id="RQP03015.1"/>
    </source>
</evidence>
<evidence type="ECO:0000313" key="2">
    <source>
        <dbReference type="Proteomes" id="UP000006729"/>
    </source>
</evidence>
<dbReference type="AlphaFoldDB" id="A0A3N7I5J9"/>
<keyword evidence="2" id="KW-1185">Reference proteome</keyword>
<gene>
    <name evidence="1" type="ORF">POPTR_018G114250</name>
</gene>
<accession>A0A3N7I5J9</accession>
<proteinExistence type="predicted"/>
<dbReference type="EMBL" id="CM009307">
    <property type="protein sequence ID" value="RQP03015.1"/>
    <property type="molecule type" value="Genomic_DNA"/>
</dbReference>
<reference evidence="1 2" key="1">
    <citation type="journal article" date="2006" name="Science">
        <title>The genome of black cottonwood, Populus trichocarpa (Torr. &amp; Gray).</title>
        <authorList>
            <person name="Tuskan G.A."/>
            <person name="Difazio S."/>
            <person name="Jansson S."/>
            <person name="Bohlmann J."/>
            <person name="Grigoriev I."/>
            <person name="Hellsten U."/>
            <person name="Putnam N."/>
            <person name="Ralph S."/>
            <person name="Rombauts S."/>
            <person name="Salamov A."/>
            <person name="Schein J."/>
            <person name="Sterck L."/>
            <person name="Aerts A."/>
            <person name="Bhalerao R.R."/>
            <person name="Bhalerao R.P."/>
            <person name="Blaudez D."/>
            <person name="Boerjan W."/>
            <person name="Brun A."/>
            <person name="Brunner A."/>
            <person name="Busov V."/>
            <person name="Campbell M."/>
            <person name="Carlson J."/>
            <person name="Chalot M."/>
            <person name="Chapman J."/>
            <person name="Chen G.L."/>
            <person name="Cooper D."/>
            <person name="Coutinho P.M."/>
            <person name="Couturier J."/>
            <person name="Covert S."/>
            <person name="Cronk Q."/>
            <person name="Cunningham R."/>
            <person name="Davis J."/>
            <person name="Degroeve S."/>
            <person name="Dejardin A."/>
            <person name="Depamphilis C."/>
            <person name="Detter J."/>
            <person name="Dirks B."/>
            <person name="Dubchak I."/>
            <person name="Duplessis S."/>
            <person name="Ehlting J."/>
            <person name="Ellis B."/>
            <person name="Gendler K."/>
            <person name="Goodstein D."/>
            <person name="Gribskov M."/>
            <person name="Grimwood J."/>
            <person name="Groover A."/>
            <person name="Gunter L."/>
            <person name="Hamberger B."/>
            <person name="Heinze B."/>
            <person name="Helariutta Y."/>
            <person name="Henrissat B."/>
            <person name="Holligan D."/>
            <person name="Holt R."/>
            <person name="Huang W."/>
            <person name="Islam-Faridi N."/>
            <person name="Jones S."/>
            <person name="Jones-Rhoades M."/>
            <person name="Jorgensen R."/>
            <person name="Joshi C."/>
            <person name="Kangasjarvi J."/>
            <person name="Karlsson J."/>
            <person name="Kelleher C."/>
            <person name="Kirkpatrick R."/>
            <person name="Kirst M."/>
            <person name="Kohler A."/>
            <person name="Kalluri U."/>
            <person name="Larimer F."/>
            <person name="Leebens-Mack J."/>
            <person name="Leple J.C."/>
            <person name="Locascio P."/>
            <person name="Lou Y."/>
            <person name="Lucas S."/>
            <person name="Martin F."/>
            <person name="Montanini B."/>
            <person name="Napoli C."/>
            <person name="Nelson D.R."/>
            <person name="Nelson C."/>
            <person name="Nieminen K."/>
            <person name="Nilsson O."/>
            <person name="Pereda V."/>
            <person name="Peter G."/>
            <person name="Philippe R."/>
            <person name="Pilate G."/>
            <person name="Poliakov A."/>
            <person name="Razumovskaya J."/>
            <person name="Richardson P."/>
            <person name="Rinaldi C."/>
            <person name="Ritland K."/>
            <person name="Rouze P."/>
            <person name="Ryaboy D."/>
            <person name="Schmutz J."/>
            <person name="Schrader J."/>
            <person name="Segerman B."/>
            <person name="Shin H."/>
            <person name="Siddiqui A."/>
            <person name="Sterky F."/>
            <person name="Terry A."/>
            <person name="Tsai C.J."/>
            <person name="Uberbacher E."/>
            <person name="Unneberg P."/>
            <person name="Vahala J."/>
            <person name="Wall K."/>
            <person name="Wessler S."/>
            <person name="Yang G."/>
            <person name="Yin T."/>
            <person name="Douglas C."/>
            <person name="Marra M."/>
            <person name="Sandberg G."/>
            <person name="Van de Peer Y."/>
            <person name="Rokhsar D."/>
        </authorList>
    </citation>
    <scope>NUCLEOTIDE SEQUENCE [LARGE SCALE GENOMIC DNA]</scope>
    <source>
        <strain evidence="2">cv. Nisqually</strain>
    </source>
</reference>
<name>A0A3N7I5J9_POPTR</name>
<dbReference type="Proteomes" id="UP000006729">
    <property type="component" value="Chromosome 18"/>
</dbReference>
<protein>
    <submittedName>
        <fullName evidence="1">Uncharacterized protein</fullName>
    </submittedName>
</protein>